<evidence type="ECO:0000313" key="2">
    <source>
        <dbReference type="Proteomes" id="UP001642501"/>
    </source>
</evidence>
<organism evidence="1 2">
    <name type="scientific">Sporothrix epigloea</name>
    <dbReference type="NCBI Taxonomy" id="1892477"/>
    <lineage>
        <taxon>Eukaryota</taxon>
        <taxon>Fungi</taxon>
        <taxon>Dikarya</taxon>
        <taxon>Ascomycota</taxon>
        <taxon>Pezizomycotina</taxon>
        <taxon>Sordariomycetes</taxon>
        <taxon>Sordariomycetidae</taxon>
        <taxon>Ophiostomatales</taxon>
        <taxon>Ophiostomataceae</taxon>
        <taxon>Sporothrix</taxon>
    </lineage>
</organism>
<evidence type="ECO:0000313" key="1">
    <source>
        <dbReference type="EMBL" id="CAK7264612.1"/>
    </source>
</evidence>
<dbReference type="Proteomes" id="UP001642501">
    <property type="component" value="Unassembled WGS sequence"/>
</dbReference>
<keyword evidence="2" id="KW-1185">Reference proteome</keyword>
<gene>
    <name evidence="1" type="ORF">SEPCBS57363_001163</name>
</gene>
<comment type="caution">
    <text evidence="1">The sequence shown here is derived from an EMBL/GenBank/DDBJ whole genome shotgun (WGS) entry which is preliminary data.</text>
</comment>
<accession>A0ABP0DB70</accession>
<reference evidence="1 2" key="1">
    <citation type="submission" date="2024-01" db="EMBL/GenBank/DDBJ databases">
        <authorList>
            <person name="Allen C."/>
            <person name="Tagirdzhanova G."/>
        </authorList>
    </citation>
    <scope>NUCLEOTIDE SEQUENCE [LARGE SCALE GENOMIC DNA]</scope>
    <source>
        <strain evidence="1 2">CBS 573.63</strain>
    </source>
</reference>
<dbReference type="EMBL" id="CAWUOM010000011">
    <property type="protein sequence ID" value="CAK7264612.1"/>
    <property type="molecule type" value="Genomic_DNA"/>
</dbReference>
<name>A0ABP0DB70_9PEZI</name>
<sequence>MGLILYLPVGDDASSAHPAPLHSSDDLFVVDDSNPTDHLNRLSQIDDIAARNRAIPQARSKHNRARLWPRYRATARSHHFEDVSFVPGTEHTVNYMQEANRVNLPRRRPPCLHRQCLHPAHLWEKSCRVYTMLGKMHYDEELCGQHLDKWHAWYHGKTSGTLQFVAADTQMALAVAVRRPPRLKRQGAFRASGTAKKCLMP</sequence>
<protein>
    <submittedName>
        <fullName evidence="1">Uncharacterized protein</fullName>
    </submittedName>
</protein>
<proteinExistence type="predicted"/>